<organism evidence="2 3">
    <name type="scientific">Rhynchospora tenuis</name>
    <dbReference type="NCBI Taxonomy" id="198213"/>
    <lineage>
        <taxon>Eukaryota</taxon>
        <taxon>Viridiplantae</taxon>
        <taxon>Streptophyta</taxon>
        <taxon>Embryophyta</taxon>
        <taxon>Tracheophyta</taxon>
        <taxon>Spermatophyta</taxon>
        <taxon>Magnoliopsida</taxon>
        <taxon>Liliopsida</taxon>
        <taxon>Poales</taxon>
        <taxon>Cyperaceae</taxon>
        <taxon>Cyperoideae</taxon>
        <taxon>Rhynchosporeae</taxon>
        <taxon>Rhynchospora</taxon>
    </lineage>
</organism>
<evidence type="ECO:0000313" key="2">
    <source>
        <dbReference type="EMBL" id="KAJ3690957.1"/>
    </source>
</evidence>
<accession>A0AAD5ZCL6</accession>
<gene>
    <name evidence="2" type="ORF">LUZ61_020121</name>
</gene>
<dbReference type="Pfam" id="PF25880">
    <property type="entry name" value="WHD_CHMP7_1st"/>
    <property type="match status" value="1"/>
</dbReference>
<comment type="caution">
    <text evidence="2">The sequence shown here is derived from an EMBL/GenBank/DDBJ whole genome shotgun (WGS) entry which is preliminary data.</text>
</comment>
<dbReference type="GO" id="GO:0000815">
    <property type="term" value="C:ESCRT III complex"/>
    <property type="evidence" value="ECO:0007669"/>
    <property type="project" value="TreeGrafter"/>
</dbReference>
<evidence type="ECO:0000256" key="1">
    <source>
        <dbReference type="SAM" id="MobiDB-lite"/>
    </source>
</evidence>
<dbReference type="GO" id="GO:0006900">
    <property type="term" value="P:vesicle budding from membrane"/>
    <property type="evidence" value="ECO:0007669"/>
    <property type="project" value="TreeGrafter"/>
</dbReference>
<dbReference type="PANTHER" id="PTHR22761:SF7">
    <property type="entry name" value="SNF7 FAMILY PROTEIN"/>
    <property type="match status" value="1"/>
</dbReference>
<dbReference type="GO" id="GO:0032511">
    <property type="term" value="P:late endosome to vacuole transport via multivesicular body sorting pathway"/>
    <property type="evidence" value="ECO:0007669"/>
    <property type="project" value="TreeGrafter"/>
</dbReference>
<name>A0AAD5ZCL6_9POAL</name>
<dbReference type="PANTHER" id="PTHR22761">
    <property type="entry name" value="CHARGED MULTIVESICULAR BODY PROTEIN"/>
    <property type="match status" value="1"/>
</dbReference>
<dbReference type="GO" id="GO:0009898">
    <property type="term" value="C:cytoplasmic side of plasma membrane"/>
    <property type="evidence" value="ECO:0007669"/>
    <property type="project" value="TreeGrafter"/>
</dbReference>
<dbReference type="Pfam" id="PF03357">
    <property type="entry name" value="Snf7"/>
    <property type="match status" value="1"/>
</dbReference>
<dbReference type="InterPro" id="IPR005024">
    <property type="entry name" value="Snf7_fam"/>
</dbReference>
<protein>
    <recommendedName>
        <fullName evidence="4">Charged multivesicular body protein 7</fullName>
    </recommendedName>
</protein>
<keyword evidence="3" id="KW-1185">Reference proteome</keyword>
<evidence type="ECO:0000313" key="3">
    <source>
        <dbReference type="Proteomes" id="UP001210211"/>
    </source>
</evidence>
<feature type="compositionally biased region" description="Polar residues" evidence="1">
    <location>
        <begin position="422"/>
        <end position="439"/>
    </location>
</feature>
<reference evidence="2 3" key="1">
    <citation type="journal article" date="2022" name="Cell">
        <title>Repeat-based holocentromeres influence genome architecture and karyotype evolution.</title>
        <authorList>
            <person name="Hofstatter P.G."/>
            <person name="Thangavel G."/>
            <person name="Lux T."/>
            <person name="Neumann P."/>
            <person name="Vondrak T."/>
            <person name="Novak P."/>
            <person name="Zhang M."/>
            <person name="Costa L."/>
            <person name="Castellani M."/>
            <person name="Scott A."/>
            <person name="Toegelov H."/>
            <person name="Fuchs J."/>
            <person name="Mata-Sucre Y."/>
            <person name="Dias Y."/>
            <person name="Vanzela A.L.L."/>
            <person name="Huettel B."/>
            <person name="Almeida C.C.S."/>
            <person name="Simkova H."/>
            <person name="Souza G."/>
            <person name="Pedrosa-Harand A."/>
            <person name="Macas J."/>
            <person name="Mayer K.F.X."/>
            <person name="Houben A."/>
            <person name="Marques A."/>
        </authorList>
    </citation>
    <scope>NUCLEOTIDE SEQUENCE [LARGE SCALE GENOMIC DNA]</scope>
    <source>
        <strain evidence="2">RhyTen1mFocal</strain>
    </source>
</reference>
<dbReference type="EMBL" id="JAMRDG010000002">
    <property type="protein sequence ID" value="KAJ3690957.1"/>
    <property type="molecule type" value="Genomic_DNA"/>
</dbReference>
<dbReference type="AlphaFoldDB" id="A0AAD5ZCL6"/>
<proteinExistence type="predicted"/>
<dbReference type="GO" id="GO:0005771">
    <property type="term" value="C:multivesicular body"/>
    <property type="evidence" value="ECO:0007669"/>
    <property type="project" value="TreeGrafter"/>
</dbReference>
<sequence length="460" mass="51007">MEKCVRNWETFDGGWEEVVRTHGGVNWDDDAAWDSGRMKALSGQRSDWEPLYLFWRRLILLVASRLRISFIPASRIKSVWFRRRSAVTGLSVSVYPLSIPQVLNEMHSTGDVLLLGEDVPRVDLSTGSSTSAVARLSGFVTRFARAIGVFATPSLIDDDGRDHILIFKAVLQEKISEVVSALKEGHWTSACVLTITKFQSLFDGDDEASVALSYLSLHGNARYLSVSFKDGAADAEIVQGVKLSLGTAPVGAVSSLDYDLLKLAWTEEKLQKHIDLIDQSWESSRKTALECFKSGNRAAALRHIRRSKLLANSRKKSGQMLERVEQLLRLLADAEATNKVTEVIKIGAKAMKEQSINIEEVHHHMEELDHVVSAFNDVQAALESVPLKSGDLEDEEVEEELEELEAELLKEEGVQETELQEKQGSQAQGPSQTQSQSQAEELADSVCHNLSNLNLEPEAA</sequence>
<feature type="region of interest" description="Disordered" evidence="1">
    <location>
        <begin position="411"/>
        <end position="445"/>
    </location>
</feature>
<dbReference type="Proteomes" id="UP001210211">
    <property type="component" value="Unassembled WGS sequence"/>
</dbReference>
<evidence type="ECO:0008006" key="4">
    <source>
        <dbReference type="Google" id="ProtNLM"/>
    </source>
</evidence>